<dbReference type="Gene3D" id="1.20.1110.10">
    <property type="entry name" value="Calcium-transporting ATPase, transmembrane domain"/>
    <property type="match status" value="1"/>
</dbReference>
<dbReference type="PANTHER" id="PTHR42861">
    <property type="entry name" value="CALCIUM-TRANSPORTING ATPASE"/>
    <property type="match status" value="1"/>
</dbReference>
<dbReference type="GO" id="GO:0016020">
    <property type="term" value="C:membrane"/>
    <property type="evidence" value="ECO:0007669"/>
    <property type="project" value="InterPro"/>
</dbReference>
<dbReference type="Gene3D" id="3.40.50.1000">
    <property type="entry name" value="HAD superfamily/HAD-like"/>
    <property type="match status" value="1"/>
</dbReference>
<dbReference type="GO" id="GO:0005388">
    <property type="term" value="F:P-type calcium transporter activity"/>
    <property type="evidence" value="ECO:0007669"/>
    <property type="project" value="UniProtKB-EC"/>
</dbReference>
<dbReference type="GO" id="GO:0016887">
    <property type="term" value="F:ATP hydrolysis activity"/>
    <property type="evidence" value="ECO:0007669"/>
    <property type="project" value="InterPro"/>
</dbReference>
<dbReference type="InterPro" id="IPR036412">
    <property type="entry name" value="HAD-like_sf"/>
</dbReference>
<dbReference type="PRINTS" id="PR00119">
    <property type="entry name" value="CATATPASE"/>
</dbReference>
<dbReference type="AlphaFoldDB" id="A0A9J6BU24"/>
<dbReference type="Proteomes" id="UP001107558">
    <property type="component" value="Chromosome 3"/>
</dbReference>
<dbReference type="Pfam" id="PF08282">
    <property type="entry name" value="Hydrolase_3"/>
    <property type="match status" value="1"/>
</dbReference>
<dbReference type="PRINTS" id="PR00120">
    <property type="entry name" value="HATPASE"/>
</dbReference>
<protein>
    <submittedName>
        <fullName evidence="1">Uncharacterized protein</fullName>
    </submittedName>
</protein>
<name>A0A9J6BU24_POLVA</name>
<keyword evidence="2" id="KW-1185">Reference proteome</keyword>
<accession>A0A9J6BU24</accession>
<dbReference type="OrthoDB" id="3352408at2759"/>
<gene>
    <name evidence="1" type="ORF">PVAND_003446</name>
</gene>
<sequence>MNEMQLEKVINSVSVFYRVTPKHKLAIVKALQNSGNIVAMTGDGVNDGVALKRADIGIAMGRNGTDVCKEAADMILVNDDFHTIIAAIEEGKGIFYNIRNFVRFQLSTSIAALSLITLSQLMGIPNPLNAMQILFL</sequence>
<reference evidence="1" key="1">
    <citation type="submission" date="2021-03" db="EMBL/GenBank/DDBJ databases">
        <title>Chromosome level genome of the anhydrobiotic midge Polypedilum vanderplanki.</title>
        <authorList>
            <person name="Yoshida Y."/>
            <person name="Kikawada T."/>
            <person name="Gusev O."/>
        </authorList>
    </citation>
    <scope>NUCLEOTIDE SEQUENCE</scope>
    <source>
        <strain evidence="1">NIAS01</strain>
        <tissue evidence="1">Whole body or cell culture</tissue>
    </source>
</reference>
<dbReference type="NCBIfam" id="TIGR01494">
    <property type="entry name" value="ATPase_P-type"/>
    <property type="match status" value="1"/>
</dbReference>
<dbReference type="InterPro" id="IPR001757">
    <property type="entry name" value="P_typ_ATPase"/>
</dbReference>
<dbReference type="EMBL" id="JADBJN010000003">
    <property type="protein sequence ID" value="KAG5673391.1"/>
    <property type="molecule type" value="Genomic_DNA"/>
</dbReference>
<dbReference type="GO" id="GO:0005524">
    <property type="term" value="F:ATP binding"/>
    <property type="evidence" value="ECO:0007669"/>
    <property type="project" value="InterPro"/>
</dbReference>
<evidence type="ECO:0000313" key="1">
    <source>
        <dbReference type="EMBL" id="KAG5673391.1"/>
    </source>
</evidence>
<comment type="caution">
    <text evidence="1">The sequence shown here is derived from an EMBL/GenBank/DDBJ whole genome shotgun (WGS) entry which is preliminary data.</text>
</comment>
<dbReference type="InterPro" id="IPR023214">
    <property type="entry name" value="HAD_sf"/>
</dbReference>
<evidence type="ECO:0000313" key="2">
    <source>
        <dbReference type="Proteomes" id="UP001107558"/>
    </source>
</evidence>
<proteinExistence type="predicted"/>
<organism evidence="1 2">
    <name type="scientific">Polypedilum vanderplanki</name>
    <name type="common">Sleeping chironomid midge</name>
    <dbReference type="NCBI Taxonomy" id="319348"/>
    <lineage>
        <taxon>Eukaryota</taxon>
        <taxon>Metazoa</taxon>
        <taxon>Ecdysozoa</taxon>
        <taxon>Arthropoda</taxon>
        <taxon>Hexapoda</taxon>
        <taxon>Insecta</taxon>
        <taxon>Pterygota</taxon>
        <taxon>Neoptera</taxon>
        <taxon>Endopterygota</taxon>
        <taxon>Diptera</taxon>
        <taxon>Nematocera</taxon>
        <taxon>Chironomoidea</taxon>
        <taxon>Chironomidae</taxon>
        <taxon>Chironominae</taxon>
        <taxon>Polypedilum</taxon>
        <taxon>Polypedilum</taxon>
    </lineage>
</organism>
<dbReference type="SUPFAM" id="SSF56784">
    <property type="entry name" value="HAD-like"/>
    <property type="match status" value="1"/>
</dbReference>